<keyword evidence="3" id="KW-1185">Reference proteome</keyword>
<dbReference type="Proteomes" id="UP001596152">
    <property type="component" value="Unassembled WGS sequence"/>
</dbReference>
<feature type="transmembrane region" description="Helical" evidence="1">
    <location>
        <begin position="93"/>
        <end position="118"/>
    </location>
</feature>
<feature type="transmembrane region" description="Helical" evidence="1">
    <location>
        <begin position="182"/>
        <end position="201"/>
    </location>
</feature>
<keyword evidence="1" id="KW-0472">Membrane</keyword>
<feature type="transmembrane region" description="Helical" evidence="1">
    <location>
        <begin position="158"/>
        <end position="176"/>
    </location>
</feature>
<feature type="transmembrane region" description="Helical" evidence="1">
    <location>
        <begin position="62"/>
        <end position="81"/>
    </location>
</feature>
<feature type="transmembrane region" description="Helical" evidence="1">
    <location>
        <begin position="130"/>
        <end position="153"/>
    </location>
</feature>
<evidence type="ECO:0000313" key="2">
    <source>
        <dbReference type="EMBL" id="MFC5344210.1"/>
    </source>
</evidence>
<evidence type="ECO:0000256" key="1">
    <source>
        <dbReference type="SAM" id="Phobius"/>
    </source>
</evidence>
<accession>A0ABW0FR69</accession>
<keyword evidence="1" id="KW-1133">Transmembrane helix</keyword>
<evidence type="ECO:0008006" key="4">
    <source>
        <dbReference type="Google" id="ProtNLM"/>
    </source>
</evidence>
<reference evidence="3" key="1">
    <citation type="journal article" date="2019" name="Int. J. Syst. Evol. Microbiol.">
        <title>The Global Catalogue of Microorganisms (GCM) 10K type strain sequencing project: providing services to taxonomists for standard genome sequencing and annotation.</title>
        <authorList>
            <consortium name="The Broad Institute Genomics Platform"/>
            <consortium name="The Broad Institute Genome Sequencing Center for Infectious Disease"/>
            <person name="Wu L."/>
            <person name="Ma J."/>
        </authorList>
    </citation>
    <scope>NUCLEOTIDE SEQUENCE [LARGE SCALE GENOMIC DNA]</scope>
    <source>
        <strain evidence="3">JCM 12125</strain>
    </source>
</reference>
<gene>
    <name evidence="2" type="ORF">ACFPIE_09810</name>
</gene>
<organism evidence="2 3">
    <name type="scientific">Brevundimonas staleyi</name>
    <dbReference type="NCBI Taxonomy" id="74326"/>
    <lineage>
        <taxon>Bacteria</taxon>
        <taxon>Pseudomonadati</taxon>
        <taxon>Pseudomonadota</taxon>
        <taxon>Alphaproteobacteria</taxon>
        <taxon>Caulobacterales</taxon>
        <taxon>Caulobacteraceae</taxon>
        <taxon>Brevundimonas</taxon>
    </lineage>
</organism>
<sequence length="207" mass="21943">MTHSDNDAADIAWLRNLAAEGAQTPYRGGSVMISAGLIYGSASLLQWAALAGLVSRDLTGNGLQWLVATALFLVTLPILIWRMKGQGGTRTTANRVVSTIWGCVGWSIFVLFACMMIRDTRLGGGVDIAGLWLVPSIIMVFYALGWAVTASLYGNGRLWWLSIGSFVAAAALAALTGDPGLYLGYAAALFLLMALPGYLLVRAANRG</sequence>
<dbReference type="EMBL" id="JBHSLF010000019">
    <property type="protein sequence ID" value="MFC5344210.1"/>
    <property type="molecule type" value="Genomic_DNA"/>
</dbReference>
<dbReference type="RefSeq" id="WP_374037533.1">
    <property type="nucleotide sequence ID" value="NZ_CP169082.1"/>
</dbReference>
<proteinExistence type="predicted"/>
<name>A0ABW0FR69_9CAUL</name>
<feature type="transmembrane region" description="Helical" evidence="1">
    <location>
        <begin position="31"/>
        <end position="50"/>
    </location>
</feature>
<comment type="caution">
    <text evidence="2">The sequence shown here is derived from an EMBL/GenBank/DDBJ whole genome shotgun (WGS) entry which is preliminary data.</text>
</comment>
<protein>
    <recommendedName>
        <fullName evidence="4">Transporter</fullName>
    </recommendedName>
</protein>
<evidence type="ECO:0000313" key="3">
    <source>
        <dbReference type="Proteomes" id="UP001596152"/>
    </source>
</evidence>
<keyword evidence="1" id="KW-0812">Transmembrane</keyword>